<evidence type="ECO:0000313" key="4">
    <source>
        <dbReference type="Proteomes" id="UP000182649"/>
    </source>
</evidence>
<proteinExistence type="predicted"/>
<name>A0A1I7IKT4_9PROT</name>
<sequence length="202" mass="22443">MLGLIAAAIAVIWLGIHAIHKDGRAVERAECLARENKQLVWKQQQIEEANARNLALIEANSKLNDRVTNNAAKENQKIHAADAALRSDPDGLRIPAETCRAEPVPATSDSAGADPGGGRADWLRLPGRTESDLYDYALKANRTRVKRDECREWAIEIQKMGEEWEREQNSSGNDEGIQRNSERSHAQKVVEKKREQGLGSDS</sequence>
<protein>
    <recommendedName>
        <fullName evidence="5">Bacteriophage Rz lysis protein</fullName>
    </recommendedName>
</protein>
<organism evidence="3 4">
    <name type="scientific">Nitrosospira multiformis</name>
    <dbReference type="NCBI Taxonomy" id="1231"/>
    <lineage>
        <taxon>Bacteria</taxon>
        <taxon>Pseudomonadati</taxon>
        <taxon>Pseudomonadota</taxon>
        <taxon>Betaproteobacteria</taxon>
        <taxon>Nitrosomonadales</taxon>
        <taxon>Nitrosomonadaceae</taxon>
        <taxon>Nitrosospira</taxon>
    </lineage>
</organism>
<evidence type="ECO:0000256" key="1">
    <source>
        <dbReference type="SAM" id="Coils"/>
    </source>
</evidence>
<dbReference type="RefSeq" id="WP_074975732.1">
    <property type="nucleotide sequence ID" value="NZ_FPBZ01000021.1"/>
</dbReference>
<keyword evidence="1" id="KW-0175">Coiled coil</keyword>
<feature type="coiled-coil region" evidence="1">
    <location>
        <begin position="32"/>
        <end position="66"/>
    </location>
</feature>
<reference evidence="3 4" key="1">
    <citation type="submission" date="2016-10" db="EMBL/GenBank/DDBJ databases">
        <authorList>
            <person name="de Groot N.N."/>
        </authorList>
    </citation>
    <scope>NUCLEOTIDE SEQUENCE [LARGE SCALE GENOMIC DNA]</scope>
    <source>
        <strain evidence="3 4">Nl14</strain>
    </source>
</reference>
<evidence type="ECO:0000313" key="3">
    <source>
        <dbReference type="EMBL" id="SFU73495.1"/>
    </source>
</evidence>
<gene>
    <name evidence="3" type="ORF">SAMN05216417_1214</name>
</gene>
<accession>A0A1I7IKT4</accession>
<feature type="region of interest" description="Disordered" evidence="2">
    <location>
        <begin position="98"/>
        <end position="124"/>
    </location>
</feature>
<dbReference type="AlphaFoldDB" id="A0A1I7IKT4"/>
<evidence type="ECO:0008006" key="5">
    <source>
        <dbReference type="Google" id="ProtNLM"/>
    </source>
</evidence>
<dbReference type="OrthoDB" id="9994224at2"/>
<dbReference type="Proteomes" id="UP000182649">
    <property type="component" value="Unassembled WGS sequence"/>
</dbReference>
<feature type="region of interest" description="Disordered" evidence="2">
    <location>
        <begin position="162"/>
        <end position="202"/>
    </location>
</feature>
<dbReference type="EMBL" id="FPBZ01000021">
    <property type="protein sequence ID" value="SFU73495.1"/>
    <property type="molecule type" value="Genomic_DNA"/>
</dbReference>
<feature type="compositionally biased region" description="Basic and acidic residues" evidence="2">
    <location>
        <begin position="176"/>
        <end position="196"/>
    </location>
</feature>
<evidence type="ECO:0000256" key="2">
    <source>
        <dbReference type="SAM" id="MobiDB-lite"/>
    </source>
</evidence>